<dbReference type="Gene3D" id="3.10.180.10">
    <property type="entry name" value="2,3-Dihydroxybiphenyl 1,2-Dioxygenase, domain 1"/>
    <property type="match status" value="1"/>
</dbReference>
<dbReference type="RefSeq" id="WP_269579767.1">
    <property type="nucleotide sequence ID" value="NZ_CP114588.1"/>
</dbReference>
<dbReference type="Proteomes" id="UP001164748">
    <property type="component" value="Chromosome"/>
</dbReference>
<sequence length="132" mass="15031">MIDKDTVMRVARPTDNLADITNMYCDGLGFELLATFSGHNDFDGAIIGHPHHNYHLEFTHHRGTHVGPAPSQENLLVFYLPGHAAWQTACQQIEGAGFKPVPSYNSYWDKDGRTFEDLDGYRVVLQNRKWAW</sequence>
<proteinExistence type="predicted"/>
<evidence type="ECO:0000259" key="1">
    <source>
        <dbReference type="PROSITE" id="PS51819"/>
    </source>
</evidence>
<dbReference type="Pfam" id="PF22658">
    <property type="entry name" value="YycE-like_N"/>
    <property type="match status" value="1"/>
</dbReference>
<dbReference type="SUPFAM" id="SSF54593">
    <property type="entry name" value="Glyoxalase/Bleomycin resistance protein/Dihydroxybiphenyl dioxygenase"/>
    <property type="match status" value="1"/>
</dbReference>
<dbReference type="EMBL" id="CP114588">
    <property type="protein sequence ID" value="WBA09640.1"/>
    <property type="molecule type" value="Genomic_DNA"/>
</dbReference>
<dbReference type="InterPro" id="IPR058998">
    <property type="entry name" value="YycE-like_N"/>
</dbReference>
<name>A0AA47KME3_9GAMM</name>
<protein>
    <submittedName>
        <fullName evidence="2">VOC family protein</fullName>
    </submittedName>
</protein>
<dbReference type="CDD" id="cd06587">
    <property type="entry name" value="VOC"/>
    <property type="match status" value="1"/>
</dbReference>
<gene>
    <name evidence="2" type="ORF">N8M53_05450</name>
</gene>
<dbReference type="InterPro" id="IPR058997">
    <property type="entry name" value="YycE-like_C"/>
</dbReference>
<dbReference type="InterPro" id="IPR037523">
    <property type="entry name" value="VOC_core"/>
</dbReference>
<reference evidence="2" key="1">
    <citation type="submission" date="2022-09" db="EMBL/GenBank/DDBJ databases">
        <authorList>
            <person name="Li Z.-J."/>
        </authorList>
    </citation>
    <scope>NUCLEOTIDE SEQUENCE</scope>
    <source>
        <strain evidence="2">TGB11</strain>
    </source>
</reference>
<evidence type="ECO:0000313" key="2">
    <source>
        <dbReference type="EMBL" id="WBA09640.1"/>
    </source>
</evidence>
<dbReference type="Pfam" id="PF22659">
    <property type="entry name" value="YycE-like_C"/>
    <property type="match status" value="1"/>
</dbReference>
<dbReference type="AlphaFoldDB" id="A0AA47KME3"/>
<dbReference type="PROSITE" id="PS51819">
    <property type="entry name" value="VOC"/>
    <property type="match status" value="1"/>
</dbReference>
<feature type="domain" description="VOC" evidence="1">
    <location>
        <begin position="6"/>
        <end position="128"/>
    </location>
</feature>
<accession>A0AA47KME3</accession>
<organism evidence="2 3">
    <name type="scientific">Salinivibrio kushneri</name>
    <dbReference type="NCBI Taxonomy" id="1908198"/>
    <lineage>
        <taxon>Bacteria</taxon>
        <taxon>Pseudomonadati</taxon>
        <taxon>Pseudomonadota</taxon>
        <taxon>Gammaproteobacteria</taxon>
        <taxon>Vibrionales</taxon>
        <taxon>Vibrionaceae</taxon>
        <taxon>Salinivibrio</taxon>
    </lineage>
</organism>
<dbReference type="InterPro" id="IPR029068">
    <property type="entry name" value="Glyas_Bleomycin-R_OHBP_Dase"/>
</dbReference>
<evidence type="ECO:0000313" key="3">
    <source>
        <dbReference type="Proteomes" id="UP001164748"/>
    </source>
</evidence>